<accession>A0A0A9BMQ8</accession>
<feature type="domain" description="Expansin-like EG45" evidence="1">
    <location>
        <begin position="4"/>
        <end position="49"/>
    </location>
</feature>
<reference evidence="2" key="2">
    <citation type="journal article" date="2015" name="Data Brief">
        <title>Shoot transcriptome of the giant reed, Arundo donax.</title>
        <authorList>
            <person name="Barrero R.A."/>
            <person name="Guerrero F.D."/>
            <person name="Moolhuijzen P."/>
            <person name="Goolsby J.A."/>
            <person name="Tidwell J."/>
            <person name="Bellgard S.E."/>
            <person name="Bellgard M.I."/>
        </authorList>
    </citation>
    <scope>NUCLEOTIDE SEQUENCE</scope>
    <source>
        <tissue evidence="2">Shoot tissue taken approximately 20 cm above the soil surface</tissue>
    </source>
</reference>
<dbReference type="AlphaFoldDB" id="A0A0A9BMQ8"/>
<dbReference type="InterPro" id="IPR036908">
    <property type="entry name" value="RlpA-like_sf"/>
</dbReference>
<reference evidence="2" key="1">
    <citation type="submission" date="2014-09" db="EMBL/GenBank/DDBJ databases">
        <authorList>
            <person name="Magalhaes I.L.F."/>
            <person name="Oliveira U."/>
            <person name="Santos F.R."/>
            <person name="Vidigal T.H.D.A."/>
            <person name="Brescovit A.D."/>
            <person name="Santos A.J."/>
        </authorList>
    </citation>
    <scope>NUCLEOTIDE SEQUENCE</scope>
    <source>
        <tissue evidence="2">Shoot tissue taken approximately 20 cm above the soil surface</tissue>
    </source>
</reference>
<protein>
    <recommendedName>
        <fullName evidence="1">Expansin-like EG45 domain-containing protein</fullName>
    </recommendedName>
</protein>
<organism evidence="2">
    <name type="scientific">Arundo donax</name>
    <name type="common">Giant reed</name>
    <name type="synonym">Donax arundinaceus</name>
    <dbReference type="NCBI Taxonomy" id="35708"/>
    <lineage>
        <taxon>Eukaryota</taxon>
        <taxon>Viridiplantae</taxon>
        <taxon>Streptophyta</taxon>
        <taxon>Embryophyta</taxon>
        <taxon>Tracheophyta</taxon>
        <taxon>Spermatophyta</taxon>
        <taxon>Magnoliopsida</taxon>
        <taxon>Liliopsida</taxon>
        <taxon>Poales</taxon>
        <taxon>Poaceae</taxon>
        <taxon>PACMAD clade</taxon>
        <taxon>Arundinoideae</taxon>
        <taxon>Arundineae</taxon>
        <taxon>Arundo</taxon>
    </lineage>
</organism>
<dbReference type="InterPro" id="IPR007112">
    <property type="entry name" value="Expansin/allergen_DPBB_dom"/>
</dbReference>
<evidence type="ECO:0000259" key="1">
    <source>
        <dbReference type="PROSITE" id="PS50842"/>
    </source>
</evidence>
<name>A0A0A9BMQ8_ARUDO</name>
<dbReference type="PROSITE" id="PS50842">
    <property type="entry name" value="EXPANSIN_EG45"/>
    <property type="match status" value="1"/>
</dbReference>
<evidence type="ECO:0000313" key="2">
    <source>
        <dbReference type="EMBL" id="JAD65254.1"/>
    </source>
</evidence>
<dbReference type="EMBL" id="GBRH01232641">
    <property type="protein sequence ID" value="JAD65254.1"/>
    <property type="molecule type" value="Transcribed_RNA"/>
</dbReference>
<dbReference type="SUPFAM" id="SSF50685">
    <property type="entry name" value="Barwin-like endoglucanases"/>
    <property type="match status" value="1"/>
</dbReference>
<proteinExistence type="predicted"/>
<sequence>MVSGGACEYGAFGATLNNGDVSASESLYRNGVGCGACYQVNTSLLVVIA</sequence>
<dbReference type="Gene3D" id="2.40.40.10">
    <property type="entry name" value="RlpA-like domain"/>
    <property type="match status" value="1"/>
</dbReference>